<keyword evidence="3" id="KW-1185">Reference proteome</keyword>
<name>A0A5B7CFE8_PORTR</name>
<accession>A0A5B7CFE8</accession>
<dbReference type="EMBL" id="VSRR010000023">
    <property type="protein sequence ID" value="MPC08269.1"/>
    <property type="molecule type" value="Genomic_DNA"/>
</dbReference>
<organism evidence="2 3">
    <name type="scientific">Portunus trituberculatus</name>
    <name type="common">Swimming crab</name>
    <name type="synonym">Neptunus trituberculatus</name>
    <dbReference type="NCBI Taxonomy" id="210409"/>
    <lineage>
        <taxon>Eukaryota</taxon>
        <taxon>Metazoa</taxon>
        <taxon>Ecdysozoa</taxon>
        <taxon>Arthropoda</taxon>
        <taxon>Crustacea</taxon>
        <taxon>Multicrustacea</taxon>
        <taxon>Malacostraca</taxon>
        <taxon>Eumalacostraca</taxon>
        <taxon>Eucarida</taxon>
        <taxon>Decapoda</taxon>
        <taxon>Pleocyemata</taxon>
        <taxon>Brachyura</taxon>
        <taxon>Eubrachyura</taxon>
        <taxon>Portunoidea</taxon>
        <taxon>Portunidae</taxon>
        <taxon>Portuninae</taxon>
        <taxon>Portunus</taxon>
    </lineage>
</organism>
<dbReference type="AlphaFoldDB" id="A0A5B7CFE8"/>
<evidence type="ECO:0000313" key="3">
    <source>
        <dbReference type="Proteomes" id="UP000324222"/>
    </source>
</evidence>
<dbReference type="Proteomes" id="UP000324222">
    <property type="component" value="Unassembled WGS sequence"/>
</dbReference>
<feature type="region of interest" description="Disordered" evidence="1">
    <location>
        <begin position="97"/>
        <end position="121"/>
    </location>
</feature>
<proteinExistence type="predicted"/>
<sequence length="121" mass="13722">MKLCLEEPNNTSKRFEGLRYALLPLPSPTSSLDLNTIFSNQLNKTNIKFHSWPIGGSFAAMDAFFCYTDAKKDFPRKSTRPPCCSFFKKTPVEDVVPEEDVDDPVEAVEEEEVQVDDDILD</sequence>
<comment type="caution">
    <text evidence="2">The sequence shown here is derived from an EMBL/GenBank/DDBJ whole genome shotgun (WGS) entry which is preliminary data.</text>
</comment>
<reference evidence="2 3" key="1">
    <citation type="submission" date="2019-05" db="EMBL/GenBank/DDBJ databases">
        <title>Another draft genome of Portunus trituberculatus and its Hox gene families provides insights of decapod evolution.</title>
        <authorList>
            <person name="Jeong J.-H."/>
            <person name="Song I."/>
            <person name="Kim S."/>
            <person name="Choi T."/>
            <person name="Kim D."/>
            <person name="Ryu S."/>
            <person name="Kim W."/>
        </authorList>
    </citation>
    <scope>NUCLEOTIDE SEQUENCE [LARGE SCALE GENOMIC DNA]</scope>
    <source>
        <tissue evidence="2">Muscle</tissue>
    </source>
</reference>
<gene>
    <name evidence="2" type="ORF">E2C01_000850</name>
</gene>
<protein>
    <submittedName>
        <fullName evidence="2">Uncharacterized protein</fullName>
    </submittedName>
</protein>
<evidence type="ECO:0000313" key="2">
    <source>
        <dbReference type="EMBL" id="MPC08269.1"/>
    </source>
</evidence>
<evidence type="ECO:0000256" key="1">
    <source>
        <dbReference type="SAM" id="MobiDB-lite"/>
    </source>
</evidence>